<keyword evidence="2 7" id="KW-0813">Transport</keyword>
<keyword evidence="10" id="KW-1185">Reference proteome</keyword>
<dbReference type="InterPro" id="IPR050809">
    <property type="entry name" value="UgpAE/MalFG_permease"/>
</dbReference>
<dbReference type="GO" id="GO:0055085">
    <property type="term" value="P:transmembrane transport"/>
    <property type="evidence" value="ECO:0007669"/>
    <property type="project" value="InterPro"/>
</dbReference>
<evidence type="ECO:0000256" key="5">
    <source>
        <dbReference type="ARBA" id="ARBA00022989"/>
    </source>
</evidence>
<dbReference type="CDD" id="cd06261">
    <property type="entry name" value="TM_PBP2"/>
    <property type="match status" value="1"/>
</dbReference>
<dbReference type="Proteomes" id="UP000806542">
    <property type="component" value="Unassembled WGS sequence"/>
</dbReference>
<feature type="domain" description="ABC transmembrane type-1" evidence="8">
    <location>
        <begin position="69"/>
        <end position="284"/>
    </location>
</feature>
<comment type="subcellular location">
    <subcellularLocation>
        <location evidence="1 7">Cell membrane</location>
        <topology evidence="1 7">Multi-pass membrane protein</topology>
    </subcellularLocation>
</comment>
<feature type="transmembrane region" description="Helical" evidence="7">
    <location>
        <begin position="160"/>
        <end position="182"/>
    </location>
</feature>
<dbReference type="PANTHER" id="PTHR43227">
    <property type="entry name" value="BLL4140 PROTEIN"/>
    <property type="match status" value="1"/>
</dbReference>
<feature type="transmembrane region" description="Helical" evidence="7">
    <location>
        <begin position="114"/>
        <end position="140"/>
    </location>
</feature>
<evidence type="ECO:0000313" key="9">
    <source>
        <dbReference type="EMBL" id="MBE5039330.1"/>
    </source>
</evidence>
<keyword evidence="5 7" id="KW-1133">Transmembrane helix</keyword>
<dbReference type="InterPro" id="IPR035906">
    <property type="entry name" value="MetI-like_sf"/>
</dbReference>
<protein>
    <submittedName>
        <fullName evidence="9">Sugar ABC transporter permease</fullName>
    </submittedName>
</protein>
<dbReference type="AlphaFoldDB" id="A0A9D5LZ95"/>
<organism evidence="9 10">
    <name type="scientific">Ructibacterium gallinarum</name>
    <dbReference type="NCBI Taxonomy" id="2779355"/>
    <lineage>
        <taxon>Bacteria</taxon>
        <taxon>Bacillati</taxon>
        <taxon>Bacillota</taxon>
        <taxon>Clostridia</taxon>
        <taxon>Eubacteriales</taxon>
        <taxon>Oscillospiraceae</taxon>
        <taxon>Ructibacterium</taxon>
    </lineage>
</organism>
<evidence type="ECO:0000256" key="4">
    <source>
        <dbReference type="ARBA" id="ARBA00022692"/>
    </source>
</evidence>
<feature type="transmembrane region" description="Helical" evidence="7">
    <location>
        <begin position="265"/>
        <end position="284"/>
    </location>
</feature>
<comment type="caution">
    <text evidence="9">The sequence shown here is derived from an EMBL/GenBank/DDBJ whole genome shotgun (WGS) entry which is preliminary data.</text>
</comment>
<evidence type="ECO:0000256" key="6">
    <source>
        <dbReference type="ARBA" id="ARBA00023136"/>
    </source>
</evidence>
<keyword evidence="6 7" id="KW-0472">Membrane</keyword>
<evidence type="ECO:0000256" key="3">
    <source>
        <dbReference type="ARBA" id="ARBA00022475"/>
    </source>
</evidence>
<comment type="similarity">
    <text evidence="7">Belongs to the binding-protein-dependent transport system permease family.</text>
</comment>
<evidence type="ECO:0000256" key="1">
    <source>
        <dbReference type="ARBA" id="ARBA00004651"/>
    </source>
</evidence>
<sequence>MNRLIRDKWLYIFLIPFLLWYVLFAYVPMYGLQIAFKDYNLFKGITESPWVGMEHFKTFFESPYFFRLLKNTIIISLMNLVFAFPLSVIFALMLNEVKNKWFKKTVQTVTYLPYFISIVVVTGIVTSFLAPSNGIVNIIIAKLGGEKQYFLMQKESFRWIYLLMNIWKDTGYNSIVYIAALAAVDSELYEAASIDGAGKLRQILHVSLPGILPTVIIMFILKLGTIMEVGYEAIILLYQPATYETADVISTFVYRTGLLEGKYDYATAVGLFNAVIALVLVLTVNHFSNRLAETGLW</sequence>
<gene>
    <name evidence="9" type="ORF">INF28_02460</name>
</gene>
<feature type="transmembrane region" description="Helical" evidence="7">
    <location>
        <begin position="203"/>
        <end position="221"/>
    </location>
</feature>
<evidence type="ECO:0000256" key="2">
    <source>
        <dbReference type="ARBA" id="ARBA00022448"/>
    </source>
</evidence>
<evidence type="ECO:0000259" key="8">
    <source>
        <dbReference type="PROSITE" id="PS50928"/>
    </source>
</evidence>
<dbReference type="SUPFAM" id="SSF161098">
    <property type="entry name" value="MetI-like"/>
    <property type="match status" value="1"/>
</dbReference>
<dbReference type="GO" id="GO:0005886">
    <property type="term" value="C:plasma membrane"/>
    <property type="evidence" value="ECO:0007669"/>
    <property type="project" value="UniProtKB-SubCell"/>
</dbReference>
<dbReference type="PANTHER" id="PTHR43227:SF11">
    <property type="entry name" value="BLL4140 PROTEIN"/>
    <property type="match status" value="1"/>
</dbReference>
<dbReference type="Pfam" id="PF00528">
    <property type="entry name" value="BPD_transp_1"/>
    <property type="match status" value="1"/>
</dbReference>
<proteinExistence type="inferred from homology"/>
<evidence type="ECO:0000313" key="10">
    <source>
        <dbReference type="Proteomes" id="UP000806542"/>
    </source>
</evidence>
<feature type="transmembrane region" description="Helical" evidence="7">
    <location>
        <begin position="73"/>
        <end position="94"/>
    </location>
</feature>
<accession>A0A9D5LZ95</accession>
<dbReference type="PROSITE" id="PS50928">
    <property type="entry name" value="ABC_TM1"/>
    <property type="match status" value="1"/>
</dbReference>
<dbReference type="Gene3D" id="1.10.3720.10">
    <property type="entry name" value="MetI-like"/>
    <property type="match status" value="1"/>
</dbReference>
<name>A0A9D5LZ95_9FIRM</name>
<dbReference type="EMBL" id="JADCKB010000003">
    <property type="protein sequence ID" value="MBE5039330.1"/>
    <property type="molecule type" value="Genomic_DNA"/>
</dbReference>
<feature type="transmembrane region" description="Helical" evidence="7">
    <location>
        <begin position="9"/>
        <end position="29"/>
    </location>
</feature>
<reference evidence="9" key="1">
    <citation type="submission" date="2020-10" db="EMBL/GenBank/DDBJ databases">
        <title>ChiBAC.</title>
        <authorList>
            <person name="Zenner C."/>
            <person name="Hitch T.C.A."/>
            <person name="Clavel T."/>
        </authorList>
    </citation>
    <scope>NUCLEOTIDE SEQUENCE</scope>
    <source>
        <strain evidence="9">DSM 107454</strain>
    </source>
</reference>
<keyword evidence="4 7" id="KW-0812">Transmembrane</keyword>
<dbReference type="InterPro" id="IPR000515">
    <property type="entry name" value="MetI-like"/>
</dbReference>
<evidence type="ECO:0000256" key="7">
    <source>
        <dbReference type="RuleBase" id="RU363032"/>
    </source>
</evidence>
<keyword evidence="3" id="KW-1003">Cell membrane</keyword>